<reference evidence="2 3" key="1">
    <citation type="submission" date="2016-10" db="EMBL/GenBank/DDBJ databases">
        <authorList>
            <person name="de Groot N.N."/>
        </authorList>
    </citation>
    <scope>NUCLEOTIDE SEQUENCE [LARGE SCALE GENOMIC DNA]</scope>
    <source>
        <strain evidence="2 3">DSM 44215</strain>
    </source>
</reference>
<protein>
    <submittedName>
        <fullName evidence="2">LGFP repeat-containing protein</fullName>
    </submittedName>
</protein>
<name>A0A1H2GYA6_9ACTN</name>
<proteinExistence type="predicted"/>
<accession>A0A1H2GYA6</accession>
<evidence type="ECO:0000313" key="2">
    <source>
        <dbReference type="EMBL" id="SDU24479.1"/>
    </source>
</evidence>
<dbReference type="Pfam" id="PF08310">
    <property type="entry name" value="LGFP"/>
    <property type="match status" value="2"/>
</dbReference>
<sequence>MITRMPALSTSLRRNSRPVSGRTRSRLVSAGLVIVAAVMSLVVLAPTAQADRVINGIVVGGKIEEAYSKSGGYWKWGAPTGPERASAKRGRYQTFARDVSFYWHPAVDGGTAHQVGGAIRTRWQKAGAERGALGFPVTNEYKSGSGRSNDFQGGVVTWSKAGGAQIVWGGILQKWLARGGAKGYYGVPLGGEYRTGGRFAQDFLNGTVFWP</sequence>
<dbReference type="InterPro" id="IPR013207">
    <property type="entry name" value="LGFP"/>
</dbReference>
<gene>
    <name evidence="2" type="ORF">SAMN04488548_134169</name>
</gene>
<dbReference type="STRING" id="158898.SAMN04488548_134169"/>
<dbReference type="EMBL" id="FNLM01000034">
    <property type="protein sequence ID" value="SDU24479.1"/>
    <property type="molecule type" value="Genomic_DNA"/>
</dbReference>
<feature type="region of interest" description="Disordered" evidence="1">
    <location>
        <begin position="1"/>
        <end position="20"/>
    </location>
</feature>
<dbReference type="Proteomes" id="UP000183180">
    <property type="component" value="Unassembled WGS sequence"/>
</dbReference>
<evidence type="ECO:0000256" key="1">
    <source>
        <dbReference type="SAM" id="MobiDB-lite"/>
    </source>
</evidence>
<evidence type="ECO:0000313" key="3">
    <source>
        <dbReference type="Proteomes" id="UP000183180"/>
    </source>
</evidence>
<dbReference type="AlphaFoldDB" id="A0A1H2GYA6"/>
<organism evidence="2 3">
    <name type="scientific">Gordonia westfalica</name>
    <dbReference type="NCBI Taxonomy" id="158898"/>
    <lineage>
        <taxon>Bacteria</taxon>
        <taxon>Bacillati</taxon>
        <taxon>Actinomycetota</taxon>
        <taxon>Actinomycetes</taxon>
        <taxon>Mycobacteriales</taxon>
        <taxon>Gordoniaceae</taxon>
        <taxon>Gordonia</taxon>
    </lineage>
</organism>